<dbReference type="PANTHER" id="PTHR33747">
    <property type="entry name" value="UPF0225 PROTEIN SCO1677"/>
    <property type="match status" value="1"/>
</dbReference>
<dbReference type="Gene3D" id="3.10.450.50">
    <property type="match status" value="1"/>
</dbReference>
<evidence type="ECO:0000259" key="2">
    <source>
        <dbReference type="Pfam" id="PF17775"/>
    </source>
</evidence>
<proteinExistence type="inferred from homology"/>
<dbReference type="EMBL" id="BMQJ01000015">
    <property type="protein sequence ID" value="GGQ17585.1"/>
    <property type="molecule type" value="Genomic_DNA"/>
</dbReference>
<dbReference type="InterPro" id="IPR023006">
    <property type="entry name" value="YchJ-like"/>
</dbReference>
<name>A0ABQ2R9A5_9ACTN</name>
<comment type="caution">
    <text evidence="3">The sequence shown here is derived from an EMBL/GenBank/DDBJ whole genome shotgun (WGS) entry which is preliminary data.</text>
</comment>
<dbReference type="RefSeq" id="WP_189249339.1">
    <property type="nucleotide sequence ID" value="NZ_BMQJ01000015.1"/>
</dbReference>
<dbReference type="PANTHER" id="PTHR33747:SF1">
    <property type="entry name" value="ADENYLATE CYCLASE-ASSOCIATED CAP C-TERMINAL DOMAIN-CONTAINING PROTEIN"/>
    <property type="match status" value="1"/>
</dbReference>
<keyword evidence="4" id="KW-1185">Reference proteome</keyword>
<reference evidence="4" key="1">
    <citation type="journal article" date="2019" name="Int. J. Syst. Evol. Microbiol.">
        <title>The Global Catalogue of Microorganisms (GCM) 10K type strain sequencing project: providing services to taxonomists for standard genome sequencing and annotation.</title>
        <authorList>
            <consortium name="The Broad Institute Genomics Platform"/>
            <consortium name="The Broad Institute Genome Sequencing Center for Infectious Disease"/>
            <person name="Wu L."/>
            <person name="Ma J."/>
        </authorList>
    </citation>
    <scope>NUCLEOTIDE SEQUENCE [LARGE SCALE GENOMIC DNA]</scope>
    <source>
        <strain evidence="4">JCM 3115</strain>
    </source>
</reference>
<evidence type="ECO:0000313" key="4">
    <source>
        <dbReference type="Proteomes" id="UP000611554"/>
    </source>
</evidence>
<dbReference type="SUPFAM" id="SSF54427">
    <property type="entry name" value="NTF2-like"/>
    <property type="match status" value="1"/>
</dbReference>
<comment type="similarity">
    <text evidence="1">Belongs to the UPF0225 family.</text>
</comment>
<evidence type="ECO:0000313" key="3">
    <source>
        <dbReference type="EMBL" id="GGQ17585.1"/>
    </source>
</evidence>
<dbReference type="InterPro" id="IPR032710">
    <property type="entry name" value="NTF2-like_dom_sf"/>
</dbReference>
<organism evidence="3 4">
    <name type="scientific">Streptosporangium pseudovulgare</name>
    <dbReference type="NCBI Taxonomy" id="35765"/>
    <lineage>
        <taxon>Bacteria</taxon>
        <taxon>Bacillati</taxon>
        <taxon>Actinomycetota</taxon>
        <taxon>Actinomycetes</taxon>
        <taxon>Streptosporangiales</taxon>
        <taxon>Streptosporangiaceae</taxon>
        <taxon>Streptosporangium</taxon>
    </lineage>
</organism>
<dbReference type="Proteomes" id="UP000611554">
    <property type="component" value="Unassembled WGS sequence"/>
</dbReference>
<dbReference type="InterPro" id="IPR048469">
    <property type="entry name" value="YchJ-like_M"/>
</dbReference>
<dbReference type="HAMAP" id="MF_00612">
    <property type="entry name" value="UPF0225"/>
    <property type="match status" value="1"/>
</dbReference>
<accession>A0ABQ2R9A5</accession>
<protein>
    <recommendedName>
        <fullName evidence="1">UPF0225 protein GCM10010140_54800</fullName>
    </recommendedName>
</protein>
<evidence type="ECO:0000256" key="1">
    <source>
        <dbReference type="HAMAP-Rule" id="MF_00612"/>
    </source>
</evidence>
<sequence>MSRRSSRSPHPSAASAGPCPCGLPAPYRDCCGRLHRGEATAPTAEALMRSRYSAFSVGDAAYLLRTWHPRTRPPRLDLDRSLRWTGLEVLETTGGSAFHTEGTVRFRAHYVERGAEGRLDEHSRFVREAGAWVYVGAIPDPPARPAGDPRLRNS</sequence>
<dbReference type="Pfam" id="PF17775">
    <property type="entry name" value="YchJ_M-like"/>
    <property type="match status" value="1"/>
</dbReference>
<gene>
    <name evidence="3" type="ORF">GCM10010140_54800</name>
</gene>
<feature type="domain" description="YchJ-like middle NTF2-like" evidence="2">
    <location>
        <begin position="43"/>
        <end position="136"/>
    </location>
</feature>